<gene>
    <name evidence="2" type="ORF">EB796_010475</name>
</gene>
<dbReference type="InterPro" id="IPR051291">
    <property type="entry name" value="CIMAP"/>
</dbReference>
<dbReference type="Proteomes" id="UP000593567">
    <property type="component" value="Unassembled WGS sequence"/>
</dbReference>
<name>A0A7J7JXW0_BUGNE</name>
<dbReference type="OrthoDB" id="429991at2759"/>
<dbReference type="PANTHER" id="PTHR21580:SF28">
    <property type="entry name" value="BOREALIN N-TERMINAL DOMAIN-CONTAINING PROTEIN-RELATED"/>
    <property type="match status" value="1"/>
</dbReference>
<proteinExistence type="predicted"/>
<evidence type="ECO:0000256" key="1">
    <source>
        <dbReference type="SAM" id="MobiDB-lite"/>
    </source>
</evidence>
<organism evidence="2 3">
    <name type="scientific">Bugula neritina</name>
    <name type="common">Brown bryozoan</name>
    <name type="synonym">Sertularia neritina</name>
    <dbReference type="NCBI Taxonomy" id="10212"/>
    <lineage>
        <taxon>Eukaryota</taxon>
        <taxon>Metazoa</taxon>
        <taxon>Spiralia</taxon>
        <taxon>Lophotrochozoa</taxon>
        <taxon>Bryozoa</taxon>
        <taxon>Gymnolaemata</taxon>
        <taxon>Cheilostomatida</taxon>
        <taxon>Flustrina</taxon>
        <taxon>Buguloidea</taxon>
        <taxon>Bugulidae</taxon>
        <taxon>Bugula</taxon>
    </lineage>
</organism>
<dbReference type="InterPro" id="IPR010736">
    <property type="entry name" value="SHIPPO-rpt"/>
</dbReference>
<keyword evidence="3" id="KW-1185">Reference proteome</keyword>
<dbReference type="EMBL" id="VXIV02001632">
    <property type="protein sequence ID" value="KAF6031239.1"/>
    <property type="molecule type" value="Genomic_DNA"/>
</dbReference>
<protein>
    <submittedName>
        <fullName evidence="2">ODF3</fullName>
    </submittedName>
</protein>
<evidence type="ECO:0000313" key="2">
    <source>
        <dbReference type="EMBL" id="KAF6031239.1"/>
    </source>
</evidence>
<evidence type="ECO:0000313" key="3">
    <source>
        <dbReference type="Proteomes" id="UP000593567"/>
    </source>
</evidence>
<feature type="region of interest" description="Disordered" evidence="1">
    <location>
        <begin position="172"/>
        <end position="194"/>
    </location>
</feature>
<dbReference type="Pfam" id="PF07004">
    <property type="entry name" value="SHIPPO-rpt"/>
    <property type="match status" value="5"/>
</dbReference>
<dbReference type="AlphaFoldDB" id="A0A7J7JXW0"/>
<sequence length="307" mass="33555">MQLYIVDWMLYAAKGCCFTKQRRGLHQEFGSTYFYISTCGILGLRDSLQEGRMVYEYTKPRGPVAAMYSSPGPCYALPSLIGPAGLDPRSTQEKAPAYQFGVKHREYSTDNSPGPVYSLPPLNKSHKNAPPVWSLASRQFPPSEAKLNVPGPGAYDLRSSVKHSSETAPAYTFGLRAKGRKSDTAPAPNNYSLPQIVGHKHVTKSSAPQYTMTGRSRIGGFDEDLKKTPGPCAYNLSESTNSFKTKAPIYSITSRTYMPEDATVKPGPGAHSLDSALNSVTKKPPAYSFGLRHSQYTAPVADLLEEE</sequence>
<dbReference type="PANTHER" id="PTHR21580">
    <property type="entry name" value="SHIPPO-1-RELATED"/>
    <property type="match status" value="1"/>
</dbReference>
<dbReference type="GO" id="GO:0005856">
    <property type="term" value="C:cytoskeleton"/>
    <property type="evidence" value="ECO:0007669"/>
    <property type="project" value="TreeGrafter"/>
</dbReference>
<reference evidence="2" key="1">
    <citation type="submission" date="2020-06" db="EMBL/GenBank/DDBJ databases">
        <title>Draft genome of Bugula neritina, a colonial animal packing powerful symbionts and potential medicines.</title>
        <authorList>
            <person name="Rayko M."/>
        </authorList>
    </citation>
    <scope>NUCLEOTIDE SEQUENCE [LARGE SCALE GENOMIC DNA]</scope>
    <source>
        <strain evidence="2">Kwan_BN1</strain>
    </source>
</reference>
<comment type="caution">
    <text evidence="2">The sequence shown here is derived from an EMBL/GenBank/DDBJ whole genome shotgun (WGS) entry which is preliminary data.</text>
</comment>
<accession>A0A7J7JXW0</accession>